<evidence type="ECO:0000256" key="3">
    <source>
        <dbReference type="ARBA" id="ARBA00022475"/>
    </source>
</evidence>
<evidence type="ECO:0000256" key="7">
    <source>
        <dbReference type="ARBA" id="ARBA00023065"/>
    </source>
</evidence>
<comment type="similarity">
    <text evidence="10">Belongs to the CbiN family.</text>
</comment>
<proteinExistence type="inferred from homology"/>
<evidence type="ECO:0000256" key="4">
    <source>
        <dbReference type="ARBA" id="ARBA00022573"/>
    </source>
</evidence>
<keyword evidence="7 10" id="KW-0406">Ion transport</keyword>
<protein>
    <recommendedName>
        <fullName evidence="10">Cobalt transport protein CbiN</fullName>
    </recommendedName>
    <alternativeName>
        <fullName evidence="10">Energy-coupling factor transporter probable substrate-capture protein CbiN</fullName>
        <shortName evidence="10">ECF transporter S component CbiN</shortName>
    </alternativeName>
</protein>
<evidence type="ECO:0000256" key="5">
    <source>
        <dbReference type="ARBA" id="ARBA00022692"/>
    </source>
</evidence>
<keyword evidence="4 10" id="KW-0169">Cobalamin biosynthesis</keyword>
<evidence type="ECO:0000256" key="8">
    <source>
        <dbReference type="ARBA" id="ARBA00023136"/>
    </source>
</evidence>
<dbReference type="PANTHER" id="PTHR38662">
    <property type="entry name" value="COBALT TRANSPORT PROTEIN CBIN"/>
    <property type="match status" value="1"/>
</dbReference>
<dbReference type="AlphaFoldDB" id="A0AAW7IGB9"/>
<reference evidence="11" key="1">
    <citation type="submission" date="2023-06" db="EMBL/GenBank/DDBJ databases">
        <title>Comparative genomics of Bacillaceae isolates and their secondary metabolite potential.</title>
        <authorList>
            <person name="Song L."/>
            <person name="Nielsen L.J."/>
            <person name="Mohite O."/>
            <person name="Xu X."/>
            <person name="Weber T."/>
            <person name="Kovacs A.T."/>
        </authorList>
    </citation>
    <scope>NUCLEOTIDE SEQUENCE</scope>
    <source>
        <strain evidence="11">D8_B_37</strain>
    </source>
</reference>
<feature type="transmembrane region" description="Helical" evidence="10">
    <location>
        <begin position="63"/>
        <end position="82"/>
    </location>
</feature>
<dbReference type="GO" id="GO:0015087">
    <property type="term" value="F:cobalt ion transmembrane transporter activity"/>
    <property type="evidence" value="ECO:0007669"/>
    <property type="project" value="UniProtKB-UniRule"/>
</dbReference>
<dbReference type="GO" id="GO:0009236">
    <property type="term" value="P:cobalamin biosynthetic process"/>
    <property type="evidence" value="ECO:0007669"/>
    <property type="project" value="UniProtKB-UniRule"/>
</dbReference>
<dbReference type="InterPro" id="IPR003705">
    <property type="entry name" value="CbiN"/>
</dbReference>
<dbReference type="GO" id="GO:0005886">
    <property type="term" value="C:plasma membrane"/>
    <property type="evidence" value="ECO:0007669"/>
    <property type="project" value="UniProtKB-SubCell"/>
</dbReference>
<evidence type="ECO:0000256" key="9">
    <source>
        <dbReference type="ARBA" id="ARBA00023285"/>
    </source>
</evidence>
<comment type="function">
    <text evidence="10">Part of the energy-coupling factor (ECF) transporter complex CbiMNOQ involved in cobalt import.</text>
</comment>
<organism evidence="11 12">
    <name type="scientific">Peribacillus simplex</name>
    <dbReference type="NCBI Taxonomy" id="1478"/>
    <lineage>
        <taxon>Bacteria</taxon>
        <taxon>Bacillati</taxon>
        <taxon>Bacillota</taxon>
        <taxon>Bacilli</taxon>
        <taxon>Bacillales</taxon>
        <taxon>Bacillaceae</taxon>
        <taxon>Peribacillus</taxon>
    </lineage>
</organism>
<dbReference type="HAMAP" id="MF_00330">
    <property type="entry name" value="CbiN"/>
    <property type="match status" value="1"/>
</dbReference>
<dbReference type="PANTHER" id="PTHR38662:SF1">
    <property type="entry name" value="COBALT TRANSPORT PROTEIN CBIN"/>
    <property type="match status" value="1"/>
</dbReference>
<dbReference type="Pfam" id="PF02553">
    <property type="entry name" value="CbiN"/>
    <property type="match status" value="1"/>
</dbReference>
<sequence>MKKSLLLLFLVVILATIPLITQHGTEFGGADGEAEEAITKIHPEYKPWFNSIWEPPGAETESLLFALQAAIGAGFIGYFIGVMRQRNKQAKQAMPEESKHVTH</sequence>
<comment type="subunit">
    <text evidence="10">Forms an energy-coupling factor (ECF) transporter complex composed of an ATP-binding protein (A component, CbiO), a transmembrane protein (T component, CbiQ) and 2 possible substrate-capture proteins (S components, CbiM and CbiN) of unknown stoichimetry.</text>
</comment>
<evidence type="ECO:0000256" key="1">
    <source>
        <dbReference type="ARBA" id="ARBA00022426"/>
    </source>
</evidence>
<keyword evidence="5 10" id="KW-0812">Transmembrane</keyword>
<comment type="subcellular location">
    <subcellularLocation>
        <location evidence="10">Cell membrane</location>
        <topology evidence="10">Multi-pass membrane protein</topology>
    </subcellularLocation>
</comment>
<evidence type="ECO:0000256" key="6">
    <source>
        <dbReference type="ARBA" id="ARBA00022989"/>
    </source>
</evidence>
<keyword evidence="2 10" id="KW-0813">Transport</keyword>
<keyword evidence="6 10" id="KW-1133">Transmembrane helix</keyword>
<keyword evidence="8 10" id="KW-0472">Membrane</keyword>
<evidence type="ECO:0000256" key="10">
    <source>
        <dbReference type="HAMAP-Rule" id="MF_00330"/>
    </source>
</evidence>
<comment type="pathway">
    <text evidence="10">Cofactor biosynthesis; adenosylcobalamin biosynthesis.</text>
</comment>
<accession>A0AAW7IGB9</accession>
<name>A0AAW7IGB9_9BACI</name>
<dbReference type="EMBL" id="JAUCEY010000008">
    <property type="protein sequence ID" value="MDM5453938.1"/>
    <property type="molecule type" value="Genomic_DNA"/>
</dbReference>
<gene>
    <name evidence="10" type="primary">cbiN</name>
    <name evidence="11" type="ORF">QUF89_17490</name>
</gene>
<dbReference type="NCBIfam" id="NF002780">
    <property type="entry name" value="PRK02898.1"/>
    <property type="match status" value="1"/>
</dbReference>
<comment type="caution">
    <text evidence="11">The sequence shown here is derived from an EMBL/GenBank/DDBJ whole genome shotgun (WGS) entry which is preliminary data.</text>
</comment>
<keyword evidence="9 10" id="KW-0170">Cobalt</keyword>
<dbReference type="NCBIfam" id="TIGR01165">
    <property type="entry name" value="cbiN"/>
    <property type="match status" value="1"/>
</dbReference>
<dbReference type="Proteomes" id="UP001234602">
    <property type="component" value="Unassembled WGS sequence"/>
</dbReference>
<keyword evidence="3 10" id="KW-1003">Cell membrane</keyword>
<dbReference type="RefSeq" id="WP_289320490.1">
    <property type="nucleotide sequence ID" value="NZ_JAUCEY010000008.1"/>
</dbReference>
<evidence type="ECO:0000313" key="11">
    <source>
        <dbReference type="EMBL" id="MDM5453938.1"/>
    </source>
</evidence>
<keyword evidence="1 10" id="KW-0171">Cobalt transport</keyword>
<comment type="caution">
    <text evidence="10">Lacks conserved residue(s) required for the propagation of feature annotation.</text>
</comment>
<evidence type="ECO:0000256" key="2">
    <source>
        <dbReference type="ARBA" id="ARBA00022448"/>
    </source>
</evidence>
<evidence type="ECO:0000313" key="12">
    <source>
        <dbReference type="Proteomes" id="UP001234602"/>
    </source>
</evidence>